<evidence type="ECO:0000313" key="1">
    <source>
        <dbReference type="EMBL" id="QOY53017.1"/>
    </source>
</evidence>
<dbReference type="RefSeq" id="WP_194371671.1">
    <property type="nucleotide sequence ID" value="NZ_CP054492.1"/>
</dbReference>
<proteinExistence type="predicted"/>
<keyword evidence="2" id="KW-1185">Reference proteome</keyword>
<reference evidence="1 2" key="1">
    <citation type="submission" date="2020-05" db="EMBL/GenBank/DDBJ databases">
        <title>Sulfurimonas marisnigri, sp. nov., and Sulfurimonas baltica, sp. nov., manganese oxide reducing chemolithoautotrophs of the class Epsilonproteobacteria isolated from the pelagic redoxclines of the Black and Baltic Seas and emended description of the genus Sulfurimonas.</title>
        <authorList>
            <person name="Henkel J.V."/>
            <person name="Laudan C."/>
            <person name="Werner J."/>
            <person name="Neu T."/>
            <person name="Plewe S."/>
            <person name="Sproer C."/>
            <person name="Bunk B."/>
            <person name="Schulz-Vogt H.N."/>
        </authorList>
    </citation>
    <scope>NUCLEOTIDE SEQUENCE [LARGE SCALE GENOMIC DNA]</scope>
    <source>
        <strain evidence="1 2">GD2</strain>
    </source>
</reference>
<accession>A0A7S7LX81</accession>
<evidence type="ECO:0000313" key="2">
    <source>
        <dbReference type="Proteomes" id="UP000593994"/>
    </source>
</evidence>
<sequence>MYEQFQIYKSYILQSGTSSLEKYSLFISNTSESVFIFNEDIAILKRSFEENSMELLALNEELESNQWSKEEKTKKINRKLELQKWFLHNKIEKDFSKYMKLS</sequence>
<dbReference type="Proteomes" id="UP000593994">
    <property type="component" value="Chromosome"/>
</dbReference>
<name>A0A7S7LX81_9BACT</name>
<dbReference type="KEGG" id="sbal:HUE88_04870"/>
<protein>
    <submittedName>
        <fullName evidence="1">Uncharacterized protein</fullName>
    </submittedName>
</protein>
<dbReference type="AlphaFoldDB" id="A0A7S7LX81"/>
<gene>
    <name evidence="1" type="ORF">HUE88_04870</name>
</gene>
<dbReference type="EMBL" id="CP054492">
    <property type="protein sequence ID" value="QOY53017.1"/>
    <property type="molecule type" value="Genomic_DNA"/>
</dbReference>
<organism evidence="1 2">
    <name type="scientific">Candidatus Sulfurimonas baltica</name>
    <dbReference type="NCBI Taxonomy" id="2740404"/>
    <lineage>
        <taxon>Bacteria</taxon>
        <taxon>Pseudomonadati</taxon>
        <taxon>Campylobacterota</taxon>
        <taxon>Epsilonproteobacteria</taxon>
        <taxon>Campylobacterales</taxon>
        <taxon>Sulfurimonadaceae</taxon>
        <taxon>Sulfurimonas</taxon>
    </lineage>
</organism>